<feature type="domain" description="Retrotransposon gag" evidence="2">
    <location>
        <begin position="234"/>
        <end position="304"/>
    </location>
</feature>
<gene>
    <name evidence="3" type="ORF">AGLY_017466</name>
</gene>
<evidence type="ECO:0000313" key="3">
    <source>
        <dbReference type="EMBL" id="KAE9522122.1"/>
    </source>
</evidence>
<feature type="region of interest" description="Disordered" evidence="1">
    <location>
        <begin position="65"/>
        <end position="93"/>
    </location>
</feature>
<name>A0A6G0SV31_APHGL</name>
<keyword evidence="4" id="KW-1185">Reference proteome</keyword>
<protein>
    <recommendedName>
        <fullName evidence="2">Retrotransposon gag domain-containing protein</fullName>
    </recommendedName>
</protein>
<feature type="region of interest" description="Disordered" evidence="1">
    <location>
        <begin position="348"/>
        <end position="393"/>
    </location>
</feature>
<dbReference type="PANTHER" id="PTHR33223">
    <property type="entry name" value="CCHC-TYPE DOMAIN-CONTAINING PROTEIN"/>
    <property type="match status" value="1"/>
</dbReference>
<accession>A0A6G0SV31</accession>
<dbReference type="PANTHER" id="PTHR33223:SF6">
    <property type="entry name" value="CCHC-TYPE DOMAIN-CONTAINING PROTEIN"/>
    <property type="match status" value="1"/>
</dbReference>
<evidence type="ECO:0000259" key="2">
    <source>
        <dbReference type="Pfam" id="PF03732"/>
    </source>
</evidence>
<organism evidence="3 4">
    <name type="scientific">Aphis glycines</name>
    <name type="common">Soybean aphid</name>
    <dbReference type="NCBI Taxonomy" id="307491"/>
    <lineage>
        <taxon>Eukaryota</taxon>
        <taxon>Metazoa</taxon>
        <taxon>Ecdysozoa</taxon>
        <taxon>Arthropoda</taxon>
        <taxon>Hexapoda</taxon>
        <taxon>Insecta</taxon>
        <taxon>Pterygota</taxon>
        <taxon>Neoptera</taxon>
        <taxon>Paraneoptera</taxon>
        <taxon>Hemiptera</taxon>
        <taxon>Sternorrhyncha</taxon>
        <taxon>Aphidomorpha</taxon>
        <taxon>Aphidoidea</taxon>
        <taxon>Aphididae</taxon>
        <taxon>Aphidini</taxon>
        <taxon>Aphis</taxon>
        <taxon>Aphis</taxon>
    </lineage>
</organism>
<reference evidence="3 4" key="1">
    <citation type="submission" date="2019-08" db="EMBL/GenBank/DDBJ databases">
        <title>The genome of the soybean aphid Biotype 1, its phylome, world population structure and adaptation to the North American continent.</title>
        <authorList>
            <person name="Giordano R."/>
            <person name="Donthu R.K."/>
            <person name="Hernandez A.G."/>
            <person name="Wright C.L."/>
            <person name="Zimin A.V."/>
        </authorList>
    </citation>
    <scope>NUCLEOTIDE SEQUENCE [LARGE SCALE GENOMIC DNA]</scope>
    <source>
        <tissue evidence="3">Whole aphids</tissue>
    </source>
</reference>
<comment type="caution">
    <text evidence="3">The sequence shown here is derived from an EMBL/GenBank/DDBJ whole genome shotgun (WGS) entry which is preliminary data.</text>
</comment>
<dbReference type="Proteomes" id="UP000475862">
    <property type="component" value="Unassembled WGS sequence"/>
</dbReference>
<evidence type="ECO:0000256" key="1">
    <source>
        <dbReference type="SAM" id="MobiDB-lite"/>
    </source>
</evidence>
<sequence>MTLGGSVALDIVSRSVVSINVKRVQSVVGDHGFFFFTYFNVRFGIFSHLRALFINPSDICRLLEEDSDSDDQDDIDFEPEAVEEDDYNSESEEEMYDRMDDDIDEDIHDMEGLSFYIGRNNDTIWTNKQLSETSKVRSKNIIKTIPGPKAQARSSLLIFLLLKKNMKKLNRPTLLFEIGITNLHHDEIRIVRYSLPEYHGTTPEDPVRFIHRAEATLYNTQIERTGWTNIIEPQLKGAAGTWWNTVRLLDYTWDKFRASFLKKFNSMTIQSWLQEEVMTVRQSPTKSLTDFISRILLLIRRINYGQVPVLAERQLVHTIVGLTRKEHRTHILLQRPKTFADLCQIAEIMDTPDDPPTPPSPASVYTKPERSYTPQPQRQPRTLDNTPGRPRPVTEVTETDALVMAVHTATRDTDFAVKNQLPSYSTHPTSNDVKRTRPDKIPTPAVELEFSTTRLTGTEIIRKPEHCTRTWHTTSRTTTHVRMADGHTTVTSGTVTFEAGLGDLAVTFTAAIMDTLYCDVLLGHDFLVDNEVT</sequence>
<dbReference type="EMBL" id="VYZN01001599">
    <property type="protein sequence ID" value="KAE9522122.1"/>
    <property type="molecule type" value="Genomic_DNA"/>
</dbReference>
<dbReference type="Pfam" id="PF03732">
    <property type="entry name" value="Retrotrans_gag"/>
    <property type="match status" value="1"/>
</dbReference>
<dbReference type="OrthoDB" id="6623961at2759"/>
<dbReference type="InterPro" id="IPR005162">
    <property type="entry name" value="Retrotrans_gag_dom"/>
</dbReference>
<proteinExistence type="predicted"/>
<evidence type="ECO:0000313" key="4">
    <source>
        <dbReference type="Proteomes" id="UP000475862"/>
    </source>
</evidence>
<feature type="compositionally biased region" description="Polar residues" evidence="1">
    <location>
        <begin position="372"/>
        <end position="385"/>
    </location>
</feature>
<dbReference type="AlphaFoldDB" id="A0A6G0SV31"/>